<dbReference type="Gene3D" id="3.30.565.10">
    <property type="entry name" value="Histidine kinase-like ATPase, C-terminal domain"/>
    <property type="match status" value="1"/>
</dbReference>
<proteinExistence type="predicted"/>
<comment type="caution">
    <text evidence="1">The sequence shown here is derived from an EMBL/GenBank/DDBJ whole genome shotgun (WGS) entry which is preliminary data.</text>
</comment>
<evidence type="ECO:0000313" key="2">
    <source>
        <dbReference type="Proteomes" id="UP001205566"/>
    </source>
</evidence>
<keyword evidence="1" id="KW-0067">ATP-binding</keyword>
<dbReference type="RefSeq" id="WP_255873300.1">
    <property type="nucleotide sequence ID" value="NZ_JACASI010000011.1"/>
</dbReference>
<dbReference type="GO" id="GO:0005524">
    <property type="term" value="F:ATP binding"/>
    <property type="evidence" value="ECO:0007669"/>
    <property type="project" value="UniProtKB-KW"/>
</dbReference>
<dbReference type="EMBL" id="JACASI010000011">
    <property type="protein sequence ID" value="MCQ3828462.1"/>
    <property type="molecule type" value="Genomic_DNA"/>
</dbReference>
<dbReference type="InterPro" id="IPR036890">
    <property type="entry name" value="HATPase_C_sf"/>
</dbReference>
<dbReference type="Proteomes" id="UP001205566">
    <property type="component" value="Unassembled WGS sequence"/>
</dbReference>
<name>A0ABT1NX49_9GAMM</name>
<keyword evidence="1" id="KW-0547">Nucleotide-binding</keyword>
<dbReference type="Pfam" id="PF13589">
    <property type="entry name" value="HATPase_c_3"/>
    <property type="match status" value="1"/>
</dbReference>
<protein>
    <submittedName>
        <fullName evidence="1">ATP-binding protein</fullName>
    </submittedName>
</protein>
<gene>
    <name evidence="1" type="ORF">HXX02_03310</name>
</gene>
<keyword evidence="2" id="KW-1185">Reference proteome</keyword>
<sequence length="494" mass="55323">MADEYISVDPSPASLVESMRDIGYSMESAVADIVDNSIAAQSDLIQLGYSWNSGAPWFAIADNGCGMSAGELADAMRLGCKNPLTERAEGDLGRFGLGLKTASFSQCRLLTVISRKQNDICALEWDLDLIADNPGGGWRIRQVDLGDPARSKERSLVDQYLSEKQGTIILWRKLDRFDGSEKKLIHLIDTARAHLELTFHRFLAPGPGRRRISMTLNGDELKAFNPFFPDHPATQEGPLQTVRLQNRVIEVTPWVLPHHSKVTAEEYRRYAGDGGYLQNQGFYVYRARRLIIRGTWFRLKKKEELTKLVRVQVDIPNSLDHLWKINVNKSHASPPEVVREQLRTIIDTISDTGKRVYNRRGTKLRELAVPLWSRTAGSGGAILYSINRNHGLIESLNLRLPEIDKKHFSEILNAIESGFPTALFYSDMANRPENVGVPEVAPEHLRAMLELLLEGVSEPVAKYQVLERVRDTEPFASAGAATTALLSEYGFDKG</sequence>
<accession>A0ABT1NX49</accession>
<reference evidence="1" key="1">
    <citation type="thesis" date="2020" institute="Technische Universitat Dresden" country="Dresden, Germany">
        <title>The Agarolytic System of Microbulbifer elongatus PORT2, Isolated from Batu Karas, Pangandaran West Java Indonesia.</title>
        <authorList>
            <person name="Anggraeni S.R."/>
        </authorList>
    </citation>
    <scope>NUCLEOTIDE SEQUENCE</scope>
    <source>
        <strain evidence="1">PORT2</strain>
    </source>
</reference>
<evidence type="ECO:0000313" key="1">
    <source>
        <dbReference type="EMBL" id="MCQ3828462.1"/>
    </source>
</evidence>
<dbReference type="SUPFAM" id="SSF55874">
    <property type="entry name" value="ATPase domain of HSP90 chaperone/DNA topoisomerase II/histidine kinase"/>
    <property type="match status" value="1"/>
</dbReference>
<organism evidence="1 2">
    <name type="scientific">Microbulbifer elongatus</name>
    <dbReference type="NCBI Taxonomy" id="86173"/>
    <lineage>
        <taxon>Bacteria</taxon>
        <taxon>Pseudomonadati</taxon>
        <taxon>Pseudomonadota</taxon>
        <taxon>Gammaproteobacteria</taxon>
        <taxon>Cellvibrionales</taxon>
        <taxon>Microbulbiferaceae</taxon>
        <taxon>Microbulbifer</taxon>
    </lineage>
</organism>